<sequence>MLNLVSGFGFGDRQENQVRQHKTIEILYQNVRGLRTKLDEFRNSVASSTSDLFAVTESGCNQSIHDAEIVPAGFQIIRCDRADGRKQGGAFLVATHRYELRRVPIPDDVNVDARAFEIVCATVNMNGRYLFLCCVV</sequence>
<dbReference type="EMBL" id="GDQN01004319">
    <property type="protein sequence ID" value="JAT86735.1"/>
    <property type="molecule type" value="Transcribed_RNA"/>
</dbReference>
<proteinExistence type="predicted"/>
<dbReference type="InterPro" id="IPR036691">
    <property type="entry name" value="Endo/exonu/phosph_ase_sf"/>
</dbReference>
<gene>
    <name evidence="1" type="ORF">g.18324</name>
</gene>
<dbReference type="Gene3D" id="3.60.10.10">
    <property type="entry name" value="Endonuclease/exonuclease/phosphatase"/>
    <property type="match status" value="1"/>
</dbReference>
<protein>
    <submittedName>
        <fullName evidence="1">Uncharacterized protein</fullName>
    </submittedName>
</protein>
<dbReference type="SUPFAM" id="SSF56219">
    <property type="entry name" value="DNase I-like"/>
    <property type="match status" value="1"/>
</dbReference>
<evidence type="ECO:0000313" key="1">
    <source>
        <dbReference type="EMBL" id="JAT86735.1"/>
    </source>
</evidence>
<feature type="non-terminal residue" evidence="1">
    <location>
        <position position="136"/>
    </location>
</feature>
<reference evidence="1" key="1">
    <citation type="submission" date="2015-09" db="EMBL/GenBank/DDBJ databases">
        <title>De novo assembly of Pectinophora gossypiella (Pink Bollworm) gut transcriptome.</title>
        <authorList>
            <person name="Tassone E.E."/>
        </authorList>
    </citation>
    <scope>NUCLEOTIDE SEQUENCE</scope>
</reference>
<name>A0A1E1WIC3_PECGO</name>
<organism evidence="1">
    <name type="scientific">Pectinophora gossypiella</name>
    <name type="common">Cotton pink bollworm</name>
    <name type="synonym">Depressaria gossypiella</name>
    <dbReference type="NCBI Taxonomy" id="13191"/>
    <lineage>
        <taxon>Eukaryota</taxon>
        <taxon>Metazoa</taxon>
        <taxon>Ecdysozoa</taxon>
        <taxon>Arthropoda</taxon>
        <taxon>Hexapoda</taxon>
        <taxon>Insecta</taxon>
        <taxon>Pterygota</taxon>
        <taxon>Neoptera</taxon>
        <taxon>Endopterygota</taxon>
        <taxon>Lepidoptera</taxon>
        <taxon>Glossata</taxon>
        <taxon>Ditrysia</taxon>
        <taxon>Gelechioidea</taxon>
        <taxon>Gelechiidae</taxon>
        <taxon>Apatetrinae</taxon>
        <taxon>Pectinophora</taxon>
    </lineage>
</organism>
<dbReference type="AlphaFoldDB" id="A0A1E1WIC3"/>
<accession>A0A1E1WIC3</accession>